<dbReference type="EMBL" id="LGUF01000007">
    <property type="protein sequence ID" value="KON90179.1"/>
    <property type="molecule type" value="Genomic_DNA"/>
</dbReference>
<accession>A0A0M0GK01</accession>
<sequence>MGLVQNQNKLEIQPIKGKLLLDAALQQGQDLKFKCRKGTCGVCTVKIEEGASHLHPPNDKEKKKLKMALNQGYRLACQSMIQ</sequence>
<evidence type="ECO:0000256" key="1">
    <source>
        <dbReference type="ARBA" id="ARBA00010914"/>
    </source>
</evidence>
<name>A0A0M0GK01_SPOGL</name>
<protein>
    <recommendedName>
        <fullName evidence="7">2Fe-2S ferredoxin-type domain-containing protein</fullName>
    </recommendedName>
</protein>
<evidence type="ECO:0000256" key="6">
    <source>
        <dbReference type="ARBA" id="ARBA00034078"/>
    </source>
</evidence>
<dbReference type="InterPro" id="IPR012675">
    <property type="entry name" value="Beta-grasp_dom_sf"/>
</dbReference>
<evidence type="ECO:0000259" key="7">
    <source>
        <dbReference type="PROSITE" id="PS51085"/>
    </source>
</evidence>
<dbReference type="STRING" id="1459.AF332_02360"/>
<dbReference type="PATRIC" id="fig|1459.3.peg.493"/>
<dbReference type="PANTHER" id="PTHR23426:SF65">
    <property type="entry name" value="FERREDOXIN-2, MITOCHONDRIAL"/>
    <property type="match status" value="1"/>
</dbReference>
<dbReference type="GO" id="GO:0140647">
    <property type="term" value="P:P450-containing electron transport chain"/>
    <property type="evidence" value="ECO:0007669"/>
    <property type="project" value="InterPro"/>
</dbReference>
<comment type="caution">
    <text evidence="8">The sequence shown here is derived from an EMBL/GenBank/DDBJ whole genome shotgun (WGS) entry which is preliminary data.</text>
</comment>
<dbReference type="InterPro" id="IPR001055">
    <property type="entry name" value="Adrenodoxin-like"/>
</dbReference>
<feature type="domain" description="2Fe-2S ferredoxin-type" evidence="7">
    <location>
        <begin position="1"/>
        <end position="82"/>
    </location>
</feature>
<comment type="cofactor">
    <cofactor evidence="6">
        <name>[2Fe-2S] cluster</name>
        <dbReference type="ChEBI" id="CHEBI:190135"/>
    </cofactor>
</comment>
<dbReference type="GO" id="GO:0046872">
    <property type="term" value="F:metal ion binding"/>
    <property type="evidence" value="ECO:0007669"/>
    <property type="project" value="UniProtKB-KW"/>
</dbReference>
<evidence type="ECO:0000256" key="2">
    <source>
        <dbReference type="ARBA" id="ARBA00022714"/>
    </source>
</evidence>
<keyword evidence="9" id="KW-1185">Reference proteome</keyword>
<keyword evidence="4" id="KW-0408">Iron</keyword>
<evidence type="ECO:0000256" key="4">
    <source>
        <dbReference type="ARBA" id="ARBA00023004"/>
    </source>
</evidence>
<dbReference type="PROSITE" id="PS00197">
    <property type="entry name" value="2FE2S_FER_1"/>
    <property type="match status" value="1"/>
</dbReference>
<evidence type="ECO:0000313" key="9">
    <source>
        <dbReference type="Proteomes" id="UP000037109"/>
    </source>
</evidence>
<keyword evidence="2" id="KW-0001">2Fe-2S</keyword>
<evidence type="ECO:0000256" key="3">
    <source>
        <dbReference type="ARBA" id="ARBA00022723"/>
    </source>
</evidence>
<organism evidence="8 9">
    <name type="scientific">Sporosarcina globispora</name>
    <name type="common">Bacillus globisporus</name>
    <dbReference type="NCBI Taxonomy" id="1459"/>
    <lineage>
        <taxon>Bacteria</taxon>
        <taxon>Bacillati</taxon>
        <taxon>Bacillota</taxon>
        <taxon>Bacilli</taxon>
        <taxon>Bacillales</taxon>
        <taxon>Caryophanaceae</taxon>
        <taxon>Sporosarcina</taxon>
    </lineage>
</organism>
<dbReference type="PANTHER" id="PTHR23426">
    <property type="entry name" value="FERREDOXIN/ADRENODOXIN"/>
    <property type="match status" value="1"/>
</dbReference>
<evidence type="ECO:0000256" key="5">
    <source>
        <dbReference type="ARBA" id="ARBA00023014"/>
    </source>
</evidence>
<dbReference type="GO" id="GO:0051537">
    <property type="term" value="F:2 iron, 2 sulfur cluster binding"/>
    <property type="evidence" value="ECO:0007669"/>
    <property type="project" value="UniProtKB-KW"/>
</dbReference>
<dbReference type="SUPFAM" id="SSF54292">
    <property type="entry name" value="2Fe-2S ferredoxin-like"/>
    <property type="match status" value="1"/>
</dbReference>
<dbReference type="GO" id="GO:0009055">
    <property type="term" value="F:electron transfer activity"/>
    <property type="evidence" value="ECO:0007669"/>
    <property type="project" value="TreeGrafter"/>
</dbReference>
<evidence type="ECO:0000313" key="8">
    <source>
        <dbReference type="EMBL" id="KON90179.1"/>
    </source>
</evidence>
<comment type="similarity">
    <text evidence="1">Belongs to the adrenodoxin/putidaredoxin family.</text>
</comment>
<dbReference type="Pfam" id="PF00111">
    <property type="entry name" value="Fer2"/>
    <property type="match status" value="1"/>
</dbReference>
<dbReference type="Gene3D" id="3.10.20.30">
    <property type="match status" value="1"/>
</dbReference>
<dbReference type="AlphaFoldDB" id="A0A0M0GK01"/>
<proteinExistence type="inferred from homology"/>
<dbReference type="InterPro" id="IPR001041">
    <property type="entry name" value="2Fe-2S_ferredoxin-type"/>
</dbReference>
<dbReference type="CDD" id="cd00207">
    <property type="entry name" value="fer2"/>
    <property type="match status" value="1"/>
</dbReference>
<dbReference type="Proteomes" id="UP000037109">
    <property type="component" value="Unassembled WGS sequence"/>
</dbReference>
<keyword evidence="3" id="KW-0479">Metal-binding</keyword>
<dbReference type="InterPro" id="IPR006058">
    <property type="entry name" value="2Fe2S_fd_BS"/>
</dbReference>
<dbReference type="InterPro" id="IPR036010">
    <property type="entry name" value="2Fe-2S_ferredoxin-like_sf"/>
</dbReference>
<reference evidence="9" key="1">
    <citation type="submission" date="2015-07" db="EMBL/GenBank/DDBJ databases">
        <title>Fjat-10036 dsm4.</title>
        <authorList>
            <person name="Liu B."/>
            <person name="Wang J."/>
            <person name="Zhu Y."/>
            <person name="Liu G."/>
            <person name="Chen Q."/>
            <person name="Chen Z."/>
            <person name="Lan J."/>
            <person name="Che J."/>
            <person name="Ge C."/>
            <person name="Shi H."/>
            <person name="Pan Z."/>
            <person name="Liu X."/>
        </authorList>
    </citation>
    <scope>NUCLEOTIDE SEQUENCE [LARGE SCALE GENOMIC DNA]</scope>
    <source>
        <strain evidence="9">DSM 4</strain>
    </source>
</reference>
<keyword evidence="5" id="KW-0411">Iron-sulfur</keyword>
<gene>
    <name evidence="8" type="ORF">AF332_02360</name>
</gene>
<dbReference type="PROSITE" id="PS51085">
    <property type="entry name" value="2FE2S_FER_2"/>
    <property type="match status" value="1"/>
</dbReference>